<feature type="compositionally biased region" description="Basic and acidic residues" evidence="1">
    <location>
        <begin position="194"/>
        <end position="220"/>
    </location>
</feature>
<dbReference type="KEGG" id="lgi:LOTGIDRAFT_228417"/>
<feature type="region of interest" description="Disordered" evidence="1">
    <location>
        <begin position="1"/>
        <end position="30"/>
    </location>
</feature>
<dbReference type="Proteomes" id="UP000030746">
    <property type="component" value="Unassembled WGS sequence"/>
</dbReference>
<dbReference type="RefSeq" id="XP_009051724.1">
    <property type="nucleotide sequence ID" value="XM_009053476.1"/>
</dbReference>
<name>V4C857_LOTGI</name>
<dbReference type="AlphaFoldDB" id="V4C857"/>
<dbReference type="EMBL" id="KB201304">
    <property type="protein sequence ID" value="ESO97884.1"/>
    <property type="molecule type" value="Genomic_DNA"/>
</dbReference>
<keyword evidence="3" id="KW-1185">Reference proteome</keyword>
<feature type="compositionally biased region" description="Polar residues" evidence="1">
    <location>
        <begin position="266"/>
        <end position="277"/>
    </location>
</feature>
<evidence type="ECO:0000256" key="1">
    <source>
        <dbReference type="SAM" id="MobiDB-lite"/>
    </source>
</evidence>
<sequence>MDHYSPEFIEDEPLDLSIKPRANKPANEKQASAVCLAKAYDYGSHSKHFHDQRETQSAPVIRYETGNSGIETRPRTYDNHRYSAFSVKARILRDCESYKEKYSIPDNNQINTSYHRHSPPKTSYSAYPNTIGNIHHATDHSLHAPPPRNQSTTAYSYPSNEKPEGRFDVGYLSQSDCPTRTSLMDFFNDSIEVGLRKDKPSGDNPARLKREYVESMDESRYSPSDSKRHKPEGRPVIRQFNSPLVVDKKDQITQQEKIDVVGMNEPESSNLRNSSPVATEPKENCNTSNDKTQEQFKQNISLPPRKKSGSKVLDLDYMISKVLLDRGDIPNAQRAQPHSIKRIYCGEGKGQLKLIDLIELQVEESLKA</sequence>
<protein>
    <submittedName>
        <fullName evidence="2">Uncharacterized protein</fullName>
    </submittedName>
</protein>
<accession>V4C857</accession>
<organism evidence="2 3">
    <name type="scientific">Lottia gigantea</name>
    <name type="common">Giant owl limpet</name>
    <dbReference type="NCBI Taxonomy" id="225164"/>
    <lineage>
        <taxon>Eukaryota</taxon>
        <taxon>Metazoa</taxon>
        <taxon>Spiralia</taxon>
        <taxon>Lophotrochozoa</taxon>
        <taxon>Mollusca</taxon>
        <taxon>Gastropoda</taxon>
        <taxon>Patellogastropoda</taxon>
        <taxon>Lottioidea</taxon>
        <taxon>Lottiidae</taxon>
        <taxon>Lottia</taxon>
    </lineage>
</organism>
<evidence type="ECO:0000313" key="3">
    <source>
        <dbReference type="Proteomes" id="UP000030746"/>
    </source>
</evidence>
<feature type="compositionally biased region" description="Polar residues" evidence="1">
    <location>
        <begin position="284"/>
        <end position="293"/>
    </location>
</feature>
<gene>
    <name evidence="2" type="ORF">LOTGIDRAFT_228417</name>
</gene>
<proteinExistence type="predicted"/>
<evidence type="ECO:0000313" key="2">
    <source>
        <dbReference type="EMBL" id="ESO97884.1"/>
    </source>
</evidence>
<feature type="compositionally biased region" description="Polar residues" evidence="1">
    <location>
        <begin position="149"/>
        <end position="159"/>
    </location>
</feature>
<feature type="region of interest" description="Disordered" evidence="1">
    <location>
        <begin position="136"/>
        <end position="163"/>
    </location>
</feature>
<feature type="region of interest" description="Disordered" evidence="1">
    <location>
        <begin position="265"/>
        <end position="293"/>
    </location>
</feature>
<dbReference type="GeneID" id="20247659"/>
<feature type="region of interest" description="Disordered" evidence="1">
    <location>
        <begin position="194"/>
        <end position="234"/>
    </location>
</feature>
<dbReference type="OrthoDB" id="6120442at2759"/>
<dbReference type="HOGENOM" id="CLU_752918_0_0_1"/>
<dbReference type="CTD" id="20247659"/>
<reference evidence="2 3" key="1">
    <citation type="journal article" date="2013" name="Nature">
        <title>Insights into bilaterian evolution from three spiralian genomes.</title>
        <authorList>
            <person name="Simakov O."/>
            <person name="Marletaz F."/>
            <person name="Cho S.J."/>
            <person name="Edsinger-Gonzales E."/>
            <person name="Havlak P."/>
            <person name="Hellsten U."/>
            <person name="Kuo D.H."/>
            <person name="Larsson T."/>
            <person name="Lv J."/>
            <person name="Arendt D."/>
            <person name="Savage R."/>
            <person name="Osoegawa K."/>
            <person name="de Jong P."/>
            <person name="Grimwood J."/>
            <person name="Chapman J.A."/>
            <person name="Shapiro H."/>
            <person name="Aerts A."/>
            <person name="Otillar R.P."/>
            <person name="Terry A.Y."/>
            <person name="Boore J.L."/>
            <person name="Grigoriev I.V."/>
            <person name="Lindberg D.R."/>
            <person name="Seaver E.C."/>
            <person name="Weisblat D.A."/>
            <person name="Putnam N.H."/>
            <person name="Rokhsar D.S."/>
        </authorList>
    </citation>
    <scope>NUCLEOTIDE SEQUENCE [LARGE SCALE GENOMIC DNA]</scope>
</reference>